<comment type="caution">
    <text evidence="7">The sequence shown here is derived from an EMBL/GenBank/DDBJ whole genome shotgun (WGS) entry which is preliminary data.</text>
</comment>
<evidence type="ECO:0000256" key="2">
    <source>
        <dbReference type="ARBA" id="ARBA00022729"/>
    </source>
</evidence>
<feature type="coiled-coil region" evidence="3">
    <location>
        <begin position="32"/>
        <end position="106"/>
    </location>
</feature>
<evidence type="ECO:0000313" key="7">
    <source>
        <dbReference type="EMBL" id="TRX12882.1"/>
    </source>
</evidence>
<dbReference type="SUPFAM" id="SSF111384">
    <property type="entry name" value="OmpH-like"/>
    <property type="match status" value="1"/>
</dbReference>
<protein>
    <submittedName>
        <fullName evidence="7">OmpH family outer membrane protein</fullName>
    </submittedName>
</protein>
<sequence length="340" mass="39547">MRKQFLFLFLALIAANTVVAQTRGTKVGYIDMEYILQNVQDYTEAKNQLEQKAQKWKQEVEVKKNEIDKLKNALKAEQALLTKELIDERETEIKFLENENLDYQQKRFGANGDLIQQKSVLAKPIQDQVFTAIQDIAEAKKYDFIFDKSSDLTMLFAAKRFDISDQVLRVLNRTEKREQLTKKQLKEEEAKENKEDAMDENPVLADRQKALDEKKAARDKIIADRKLIQEEKKKQFDERRKQLLSEREAKKNGTVSVSAKTEDLKTKTIVNDSTEVASKKAVEDAKLKQAEQKAKILEDRKKVLEDRKKALEEKRKKILEEREAIKKAAAEKLKENTNKN</sequence>
<dbReference type="AlphaFoldDB" id="A0A553BX25"/>
<dbReference type="RefSeq" id="WP_143386012.1">
    <property type="nucleotide sequence ID" value="NZ_VJZL01000002.1"/>
</dbReference>
<dbReference type="Pfam" id="PF03938">
    <property type="entry name" value="OmpH"/>
    <property type="match status" value="1"/>
</dbReference>
<evidence type="ECO:0000256" key="4">
    <source>
        <dbReference type="SAM" id="MobiDB-lite"/>
    </source>
</evidence>
<organism evidence="7 9">
    <name type="scientific">Flavobacterium gawalongense</name>
    <dbReference type="NCBI Taxonomy" id="2594432"/>
    <lineage>
        <taxon>Bacteria</taxon>
        <taxon>Pseudomonadati</taxon>
        <taxon>Bacteroidota</taxon>
        <taxon>Flavobacteriia</taxon>
        <taxon>Flavobacteriales</taxon>
        <taxon>Flavobacteriaceae</taxon>
        <taxon>Flavobacterium</taxon>
    </lineage>
</organism>
<dbReference type="SMART" id="SM00935">
    <property type="entry name" value="OmpH"/>
    <property type="match status" value="1"/>
</dbReference>
<dbReference type="EMBL" id="VJZN01000003">
    <property type="protein sequence ID" value="TRX09304.1"/>
    <property type="molecule type" value="Genomic_DNA"/>
</dbReference>
<evidence type="ECO:0000313" key="8">
    <source>
        <dbReference type="Proteomes" id="UP000318528"/>
    </source>
</evidence>
<accession>A0A553BX25</accession>
<feature type="compositionally biased region" description="Basic and acidic residues" evidence="4">
    <location>
        <begin position="180"/>
        <end position="196"/>
    </location>
</feature>
<proteinExistence type="inferred from homology"/>
<dbReference type="GO" id="GO:0051082">
    <property type="term" value="F:unfolded protein binding"/>
    <property type="evidence" value="ECO:0007669"/>
    <property type="project" value="InterPro"/>
</dbReference>
<keyword evidence="2 5" id="KW-0732">Signal</keyword>
<feature type="signal peptide" evidence="5">
    <location>
        <begin position="1"/>
        <end position="20"/>
    </location>
</feature>
<dbReference type="InterPro" id="IPR005632">
    <property type="entry name" value="Chaperone_Skp"/>
</dbReference>
<dbReference type="GO" id="GO:0005829">
    <property type="term" value="C:cytosol"/>
    <property type="evidence" value="ECO:0007669"/>
    <property type="project" value="TreeGrafter"/>
</dbReference>
<gene>
    <name evidence="7" type="ORF">FNW11_02360</name>
    <name evidence="6" type="ORF">FNW12_02420</name>
</gene>
<dbReference type="Gene3D" id="3.30.910.20">
    <property type="entry name" value="Skp domain"/>
    <property type="match status" value="1"/>
</dbReference>
<dbReference type="InterPro" id="IPR024930">
    <property type="entry name" value="Skp_dom_sf"/>
</dbReference>
<dbReference type="GO" id="GO:0050821">
    <property type="term" value="P:protein stabilization"/>
    <property type="evidence" value="ECO:0007669"/>
    <property type="project" value="TreeGrafter"/>
</dbReference>
<evidence type="ECO:0000256" key="3">
    <source>
        <dbReference type="SAM" id="Coils"/>
    </source>
</evidence>
<comment type="similarity">
    <text evidence="1">Belongs to the Skp family.</text>
</comment>
<evidence type="ECO:0000256" key="5">
    <source>
        <dbReference type="SAM" id="SignalP"/>
    </source>
</evidence>
<feature type="coiled-coil region" evidence="3">
    <location>
        <begin position="280"/>
        <end position="336"/>
    </location>
</feature>
<evidence type="ECO:0000313" key="9">
    <source>
        <dbReference type="Proteomes" id="UP000318669"/>
    </source>
</evidence>
<dbReference type="Proteomes" id="UP000318669">
    <property type="component" value="Unassembled WGS sequence"/>
</dbReference>
<name>A0A553BX25_9FLAO</name>
<evidence type="ECO:0000313" key="6">
    <source>
        <dbReference type="EMBL" id="TRX09304.1"/>
    </source>
</evidence>
<dbReference type="EMBL" id="VJZL01000002">
    <property type="protein sequence ID" value="TRX12882.1"/>
    <property type="molecule type" value="Genomic_DNA"/>
</dbReference>
<dbReference type="OrthoDB" id="9788552at2"/>
<evidence type="ECO:0000256" key="1">
    <source>
        <dbReference type="ARBA" id="ARBA00009091"/>
    </source>
</evidence>
<dbReference type="PANTHER" id="PTHR35089:SF1">
    <property type="entry name" value="CHAPERONE PROTEIN SKP"/>
    <property type="match status" value="1"/>
</dbReference>
<feature type="region of interest" description="Disordered" evidence="4">
    <location>
        <begin position="180"/>
        <end position="202"/>
    </location>
</feature>
<feature type="chain" id="PRO_5021716928" evidence="5">
    <location>
        <begin position="21"/>
        <end position="340"/>
    </location>
</feature>
<reference evidence="8 9" key="1">
    <citation type="submission" date="2019-07" db="EMBL/GenBank/DDBJ databases">
        <title>Novel species of Flavobacterium.</title>
        <authorList>
            <person name="Liu Q."/>
            <person name="Xin Y.-H."/>
        </authorList>
    </citation>
    <scope>NUCLEOTIDE SEQUENCE [LARGE SCALE GENOMIC DNA]</scope>
    <source>
        <strain evidence="6 8">GSP39</strain>
        <strain evidence="7 9">GSR22</strain>
    </source>
</reference>
<dbReference type="Proteomes" id="UP000318528">
    <property type="component" value="Unassembled WGS sequence"/>
</dbReference>
<keyword evidence="8" id="KW-1185">Reference proteome</keyword>
<dbReference type="PANTHER" id="PTHR35089">
    <property type="entry name" value="CHAPERONE PROTEIN SKP"/>
    <property type="match status" value="1"/>
</dbReference>
<keyword evidence="3" id="KW-0175">Coiled coil</keyword>